<protein>
    <submittedName>
        <fullName evidence="2">Structural protein</fullName>
    </submittedName>
</protein>
<evidence type="ECO:0000256" key="1">
    <source>
        <dbReference type="SAM" id="MobiDB-lite"/>
    </source>
</evidence>
<keyword evidence="3" id="KW-1185">Reference proteome</keyword>
<name>A0A4Y5FF02_9CAUD</name>
<feature type="region of interest" description="Disordered" evidence="1">
    <location>
        <begin position="315"/>
        <end position="339"/>
    </location>
</feature>
<organism evidence="2 3">
    <name type="scientific">Lactobacillus phage 3-521</name>
    <dbReference type="NCBI Taxonomy" id="2510943"/>
    <lineage>
        <taxon>Viruses</taxon>
        <taxon>Duplodnaviria</taxon>
        <taxon>Heunggongvirae</taxon>
        <taxon>Uroviricota</taxon>
        <taxon>Caudoviricetes</taxon>
        <taxon>Herelleviridae</taxon>
        <taxon>Watanabevirus</taxon>
        <taxon>Watanabevirus wv3521</taxon>
    </lineage>
</organism>
<evidence type="ECO:0000313" key="3">
    <source>
        <dbReference type="Proteomes" id="UP000309991"/>
    </source>
</evidence>
<gene>
    <name evidence="2" type="ORF">UCC3521_0124</name>
</gene>
<proteinExistence type="predicted"/>
<reference evidence="2 3" key="1">
    <citation type="submission" date="2019-02" db="EMBL/GenBank/DDBJ databases">
        <title>Isolation of virulent Lactobacillus brevis phages.</title>
        <authorList>
            <person name="Feyereisen M."/>
            <person name="Mahony J."/>
            <person name="O'Sullivan T."/>
            <person name="van Sinderen D."/>
        </authorList>
    </citation>
    <scope>NUCLEOTIDE SEQUENCE [LARGE SCALE GENOMIC DNA]</scope>
</reference>
<dbReference type="Proteomes" id="UP000309991">
    <property type="component" value="Segment"/>
</dbReference>
<dbReference type="EMBL" id="MK504444">
    <property type="protein sequence ID" value="QBJ03662.1"/>
    <property type="molecule type" value="Genomic_DNA"/>
</dbReference>
<evidence type="ECO:0000313" key="2">
    <source>
        <dbReference type="EMBL" id="QBJ03662.1"/>
    </source>
</evidence>
<accession>A0A4Y5FF02</accession>
<sequence length="530" mass="60455">MTKLKDLPEGTLLIGNSGRKGLYSNDNAPIFVMELGDKKANVLWQGTSRYDAFMHPLINKDSLEKNVDYVLPEDVGMLLPTALEMGSFMPSDPDSFCSKGTDESSKETTDKYYVKMNDLSYLNVDTSGVHDNYWADGIALSGNRIALEASKKDTPWVRTLFTPDEYNSIAEEINQDGSWNEQLPLFDSDNPMFEKAEGTTDGTAEPNKEKDDSESGTLDEPTFKVHVGNQYNRYLNVQNPGLENIWNDTITLDDGRVVFASDDFPYNNVRITFTLPEYKYIYNKVKSMDTNGEEPSHLPEYDSSDTDNFELVHGEHLPEDKSSEEAPKKVPDKEAKKEPKFTVQLTPYGDFLNEELLADTPSYRRGTADEDQAYLLNGHILFIDDDSNDDEFKTHFTLEEYNGLREQVSLLEGSEDLSWSLPEYNSDNDSFVLAEGRHLPEPVKESNKDVAKLPQWVKDIFDSLVEHTDDSTLFIKEINTLVQFMGEKSWGFCLYRKLNRMQKLLDNYPYDKNEIVAASKLMVKEAKKYY</sequence>
<feature type="region of interest" description="Disordered" evidence="1">
    <location>
        <begin position="190"/>
        <end position="222"/>
    </location>
</feature>